<keyword evidence="3 7" id="KW-0812">Transmembrane</keyword>
<gene>
    <name evidence="10" type="primary">LOC109488058</name>
</gene>
<evidence type="ECO:0000313" key="9">
    <source>
        <dbReference type="Proteomes" id="UP000515135"/>
    </source>
</evidence>
<dbReference type="PROSITE" id="PS50262">
    <property type="entry name" value="G_PROTEIN_RECEP_F1_2"/>
    <property type="match status" value="1"/>
</dbReference>
<feature type="compositionally biased region" description="Polar residues" evidence="6">
    <location>
        <begin position="382"/>
        <end position="393"/>
    </location>
</feature>
<dbReference type="Pfam" id="PF00001">
    <property type="entry name" value="7tm_1"/>
    <property type="match status" value="1"/>
</dbReference>
<feature type="compositionally biased region" description="Low complexity" evidence="6">
    <location>
        <begin position="261"/>
        <end position="278"/>
    </location>
</feature>
<keyword evidence="2" id="KW-1003">Cell membrane</keyword>
<dbReference type="PANTHER" id="PTHR22750">
    <property type="entry name" value="G-PROTEIN COUPLED RECEPTOR"/>
    <property type="match status" value="1"/>
</dbReference>
<dbReference type="AlphaFoldDB" id="A0A6P5AZY1"/>
<dbReference type="KEGG" id="bbel:109488058"/>
<evidence type="ECO:0000256" key="5">
    <source>
        <dbReference type="ARBA" id="ARBA00023136"/>
    </source>
</evidence>
<evidence type="ECO:0000256" key="6">
    <source>
        <dbReference type="SAM" id="MobiDB-lite"/>
    </source>
</evidence>
<dbReference type="RefSeq" id="XP_019647766.1">
    <property type="nucleotide sequence ID" value="XM_019792207.1"/>
</dbReference>
<feature type="region of interest" description="Disordered" evidence="6">
    <location>
        <begin position="243"/>
        <end position="281"/>
    </location>
</feature>
<feature type="transmembrane region" description="Helical" evidence="7">
    <location>
        <begin position="58"/>
        <end position="78"/>
    </location>
</feature>
<accession>A0A6P5AZY1</accession>
<keyword evidence="4 7" id="KW-1133">Transmembrane helix</keyword>
<sequence>MFNNSSASLPLDLNETLVPEFAGRLLCVLWYLRNQTVPYSQAEEACSMYFDESGRTEMTVFCLVVAVFIIIANTVVLSGIIGNRELHKAYFIYLANLSMADMVAGMALLFYSTAGQMEVTSLYSKMNMKTVMISTQILSASALALQSLNSYVAVRHPIFFHNQAHNAKPIAGFAITTSWLILCLMSLTPSMGWNCLDMPTSNCSSFYHTSQMGITGATMVLLAITALFATTSAFIALKQRPKNRTAGGQPVQGNTLGQRHNPAQNQAGQNQPNNMAQNRAERKYQRSLNKIKTVIAHVVVAFIFWLLPLVLFPICRNRVNCSLPTGPPGIVLIMTFNSAINPIVSIVCTPDLRKGIRKNMTAIYRGLTALVSMIRGNRDNPQDVQQVPPNATYMQGGATRAAEQNTPTDRPATEHSNTRQPGHGIDRTTFTPAKDHLEQ</sequence>
<evidence type="ECO:0000259" key="8">
    <source>
        <dbReference type="PROSITE" id="PS50262"/>
    </source>
</evidence>
<feature type="transmembrane region" description="Helical" evidence="7">
    <location>
        <begin position="326"/>
        <end position="348"/>
    </location>
</feature>
<dbReference type="GeneID" id="109488058"/>
<organism evidence="9 10">
    <name type="scientific">Branchiostoma belcheri</name>
    <name type="common">Amphioxus</name>
    <dbReference type="NCBI Taxonomy" id="7741"/>
    <lineage>
        <taxon>Eukaryota</taxon>
        <taxon>Metazoa</taxon>
        <taxon>Chordata</taxon>
        <taxon>Cephalochordata</taxon>
        <taxon>Leptocardii</taxon>
        <taxon>Amphioxiformes</taxon>
        <taxon>Branchiostomatidae</taxon>
        <taxon>Branchiostoma</taxon>
    </lineage>
</organism>
<evidence type="ECO:0000313" key="10">
    <source>
        <dbReference type="RefSeq" id="XP_019647766.1"/>
    </source>
</evidence>
<comment type="subcellular location">
    <subcellularLocation>
        <location evidence="1">Cell membrane</location>
        <topology evidence="1">Multi-pass membrane protein</topology>
    </subcellularLocation>
</comment>
<feature type="transmembrane region" description="Helical" evidence="7">
    <location>
        <begin position="294"/>
        <end position="314"/>
    </location>
</feature>
<evidence type="ECO:0000256" key="2">
    <source>
        <dbReference type="ARBA" id="ARBA00022475"/>
    </source>
</evidence>
<feature type="transmembrane region" description="Helical" evidence="7">
    <location>
        <begin position="90"/>
        <end position="111"/>
    </location>
</feature>
<evidence type="ECO:0000256" key="7">
    <source>
        <dbReference type="SAM" id="Phobius"/>
    </source>
</evidence>
<feature type="transmembrane region" description="Helical" evidence="7">
    <location>
        <begin position="170"/>
        <end position="193"/>
    </location>
</feature>
<dbReference type="InterPro" id="IPR000276">
    <property type="entry name" value="GPCR_Rhodpsn"/>
</dbReference>
<dbReference type="Proteomes" id="UP000515135">
    <property type="component" value="Unplaced"/>
</dbReference>
<keyword evidence="9" id="KW-1185">Reference proteome</keyword>
<evidence type="ECO:0000256" key="3">
    <source>
        <dbReference type="ARBA" id="ARBA00022692"/>
    </source>
</evidence>
<dbReference type="Gene3D" id="1.20.1070.10">
    <property type="entry name" value="Rhodopsin 7-helix transmembrane proteins"/>
    <property type="match status" value="1"/>
</dbReference>
<feature type="transmembrane region" description="Helical" evidence="7">
    <location>
        <begin position="131"/>
        <end position="149"/>
    </location>
</feature>
<dbReference type="InterPro" id="IPR017452">
    <property type="entry name" value="GPCR_Rhodpsn_7TM"/>
</dbReference>
<evidence type="ECO:0000256" key="4">
    <source>
        <dbReference type="ARBA" id="ARBA00022989"/>
    </source>
</evidence>
<dbReference type="GO" id="GO:0005886">
    <property type="term" value="C:plasma membrane"/>
    <property type="evidence" value="ECO:0007669"/>
    <property type="project" value="UniProtKB-SubCell"/>
</dbReference>
<feature type="domain" description="G-protein coupled receptors family 1 profile" evidence="8">
    <location>
        <begin position="72"/>
        <end position="345"/>
    </location>
</feature>
<feature type="region of interest" description="Disordered" evidence="6">
    <location>
        <begin position="379"/>
        <end position="439"/>
    </location>
</feature>
<feature type="transmembrane region" description="Helical" evidence="7">
    <location>
        <begin position="213"/>
        <end position="237"/>
    </location>
</feature>
<dbReference type="OrthoDB" id="10049450at2759"/>
<evidence type="ECO:0000256" key="1">
    <source>
        <dbReference type="ARBA" id="ARBA00004651"/>
    </source>
</evidence>
<dbReference type="GO" id="GO:0004930">
    <property type="term" value="F:G protein-coupled receptor activity"/>
    <property type="evidence" value="ECO:0007669"/>
    <property type="project" value="InterPro"/>
</dbReference>
<keyword evidence="5 7" id="KW-0472">Membrane</keyword>
<protein>
    <submittedName>
        <fullName evidence="10">Sphingosine 1-phosphate receptor 5-like</fullName>
    </submittedName>
</protein>
<name>A0A6P5AZY1_BRABE</name>
<reference evidence="10" key="1">
    <citation type="submission" date="2025-08" db="UniProtKB">
        <authorList>
            <consortium name="RefSeq"/>
        </authorList>
    </citation>
    <scope>IDENTIFICATION</scope>
    <source>
        <tissue evidence="10">Gonad</tissue>
    </source>
</reference>
<dbReference type="SUPFAM" id="SSF81321">
    <property type="entry name" value="Family A G protein-coupled receptor-like"/>
    <property type="match status" value="1"/>
</dbReference>
<proteinExistence type="predicted"/>
<dbReference type="PRINTS" id="PR00237">
    <property type="entry name" value="GPCRRHODOPSN"/>
</dbReference>